<dbReference type="InterPro" id="IPR016187">
    <property type="entry name" value="CTDL_fold"/>
</dbReference>
<dbReference type="SUPFAM" id="SSF56436">
    <property type="entry name" value="C-type lectin-like"/>
    <property type="match status" value="1"/>
</dbReference>
<feature type="compositionally biased region" description="Basic and acidic residues" evidence="1">
    <location>
        <begin position="486"/>
        <end position="496"/>
    </location>
</feature>
<dbReference type="PANTHER" id="PTHR45710">
    <property type="entry name" value="C-TYPE LECTIN DOMAIN-CONTAINING PROTEIN 180"/>
    <property type="match status" value="1"/>
</dbReference>
<name>A0A1I7XSY0_HETBA</name>
<accession>A0A1I7XSY0</accession>
<dbReference type="SMART" id="SM00034">
    <property type="entry name" value="CLECT"/>
    <property type="match status" value="1"/>
</dbReference>
<keyword evidence="3" id="KW-1185">Reference proteome</keyword>
<dbReference type="InterPro" id="IPR001304">
    <property type="entry name" value="C-type_lectin-like"/>
</dbReference>
<evidence type="ECO:0000256" key="1">
    <source>
        <dbReference type="SAM" id="MobiDB-lite"/>
    </source>
</evidence>
<sequence>MEFKEQMNLQGFLPAILSFSIFYSSLSFKFSSDEQVVLTVPRPKLRHDISSHHSTEWIKGPDEFLYQFHVGEQSWIAAREYCLAQNSDLVVLRDMKQMVTRNTNENIRNKSINIHLQEWLLSHYAPTYSRFAERFLQIGLMLPEGHSREWVWLDGRKDEQKIVGWTSGEPFDHSTDGRERCALLRIHERKLDDVDCDENAHAHHKLRFVCERSYSGHSQQQKTDNFIWAKIEQLFEYFGIGKITSKPASAKDEENYWDEIDNAFYKQLSLQFKNQTISSSERSDLAKIHLNESKNSKEEQEEVDGILHKLSQATTTRNKYLEKHTLVDQITESSGEEFRSPQKLAPSQVVSLIELENKGEGSGVNVDRKSIEQDANELLEIDTPEKLEKVIISMEKMIASLENITVKNTEIIHEKKTEEKEEQKNEENDRNIHMNREVIEGDKMSIDARPKSEPINKSNQSDDTDKSGRATYQMDSGVTSNTVSDNLEKDFDEEHNQGMPVSDITPLPEEECDEEEGRGENFVNKKRGETEELSQKPKIPAEREGHVREFLATLRLFLERAEHNDLRKLLDDDSGKTLLDKMKDAIIAANQREFYRMELLQDMKIKGEDISKIEEPHFMGIKEREDLYKKISGVVITEAEKEELESVTKSSVRTTTEENIKPNKSRILTIEDKMIRLDVDGTNIETSSDSEISGEEKKEEKLKQDEAGIVKKKNKKTMNIIFAPTGRTIEKNSDLAEQILESKERKTTKKDIINGEKEFNTIRTFTSSPEMRNTIRPPLSTIVPNKKGKIEGTIGKVFKEMPRLPELEGIEDSVLYNSTPPIKLEGAMEKELDVGIVRSNNDFNQRMNTSMIISAIKRKEEENSRMNPTNTFNPTNSVNGLNSLPTLEKVLKNLGQQFKKLLSPLRKSEFLH</sequence>
<proteinExistence type="predicted"/>
<dbReference type="PROSITE" id="PS50041">
    <property type="entry name" value="C_TYPE_LECTIN_2"/>
    <property type="match status" value="1"/>
</dbReference>
<organism evidence="3 4">
    <name type="scientific">Heterorhabditis bacteriophora</name>
    <name type="common">Entomopathogenic nematode worm</name>
    <dbReference type="NCBI Taxonomy" id="37862"/>
    <lineage>
        <taxon>Eukaryota</taxon>
        <taxon>Metazoa</taxon>
        <taxon>Ecdysozoa</taxon>
        <taxon>Nematoda</taxon>
        <taxon>Chromadorea</taxon>
        <taxon>Rhabditida</taxon>
        <taxon>Rhabditina</taxon>
        <taxon>Rhabditomorpha</taxon>
        <taxon>Strongyloidea</taxon>
        <taxon>Heterorhabditidae</taxon>
        <taxon>Heterorhabditis</taxon>
    </lineage>
</organism>
<evidence type="ECO:0000313" key="4">
    <source>
        <dbReference type="WBParaSite" id="Hba_20440"/>
    </source>
</evidence>
<feature type="region of interest" description="Disordered" evidence="1">
    <location>
        <begin position="415"/>
        <end position="538"/>
    </location>
</feature>
<feature type="compositionally biased region" description="Basic and acidic residues" evidence="1">
    <location>
        <begin position="415"/>
        <end position="454"/>
    </location>
</feature>
<dbReference type="Proteomes" id="UP000095283">
    <property type="component" value="Unplaced"/>
</dbReference>
<feature type="domain" description="C-type lectin" evidence="2">
    <location>
        <begin position="66"/>
        <end position="198"/>
    </location>
</feature>
<dbReference type="Gene3D" id="3.10.100.10">
    <property type="entry name" value="Mannose-Binding Protein A, subunit A"/>
    <property type="match status" value="1"/>
</dbReference>
<dbReference type="CDD" id="cd00037">
    <property type="entry name" value="CLECT"/>
    <property type="match status" value="1"/>
</dbReference>
<feature type="compositionally biased region" description="Acidic residues" evidence="1">
    <location>
        <begin position="508"/>
        <end position="517"/>
    </location>
</feature>
<dbReference type="WBParaSite" id="Hba_20440">
    <property type="protein sequence ID" value="Hba_20440"/>
    <property type="gene ID" value="Hba_20440"/>
</dbReference>
<evidence type="ECO:0000259" key="2">
    <source>
        <dbReference type="PROSITE" id="PS50041"/>
    </source>
</evidence>
<dbReference type="InterPro" id="IPR050828">
    <property type="entry name" value="C-type_lectin/matrix_domain"/>
</dbReference>
<feature type="compositionally biased region" description="Polar residues" evidence="1">
    <location>
        <begin position="473"/>
        <end position="485"/>
    </location>
</feature>
<dbReference type="AlphaFoldDB" id="A0A1I7XSY0"/>
<feature type="compositionally biased region" description="Basic and acidic residues" evidence="1">
    <location>
        <begin position="526"/>
        <end position="538"/>
    </location>
</feature>
<dbReference type="PANTHER" id="PTHR45710:SF38">
    <property type="entry name" value="C-TYPE LECTIN DOMAIN-CONTAINING PROTEIN 180"/>
    <property type="match status" value="1"/>
</dbReference>
<protein>
    <submittedName>
        <fullName evidence="4">C-type lectin domain-containing protein</fullName>
    </submittedName>
</protein>
<evidence type="ECO:0000313" key="3">
    <source>
        <dbReference type="Proteomes" id="UP000095283"/>
    </source>
</evidence>
<reference evidence="4" key="1">
    <citation type="submission" date="2016-11" db="UniProtKB">
        <authorList>
            <consortium name="WormBaseParasite"/>
        </authorList>
    </citation>
    <scope>IDENTIFICATION</scope>
</reference>
<dbReference type="InterPro" id="IPR016186">
    <property type="entry name" value="C-type_lectin-like/link_sf"/>
</dbReference>